<keyword evidence="5" id="KW-0443">Lipid metabolism</keyword>
<evidence type="ECO:0000256" key="6">
    <source>
        <dbReference type="ARBA" id="ARBA00023593"/>
    </source>
</evidence>
<evidence type="ECO:0000256" key="2">
    <source>
        <dbReference type="ARBA" id="ARBA00022857"/>
    </source>
</evidence>
<evidence type="ECO:0000256" key="3">
    <source>
        <dbReference type="ARBA" id="ARBA00022955"/>
    </source>
</evidence>
<evidence type="ECO:0008006" key="9">
    <source>
        <dbReference type="Google" id="ProtNLM"/>
    </source>
</evidence>
<dbReference type="GO" id="GO:0005811">
    <property type="term" value="C:lipid droplet"/>
    <property type="evidence" value="ECO:0007669"/>
    <property type="project" value="TreeGrafter"/>
</dbReference>
<organism evidence="7 8">
    <name type="scientific">Ophiocordyceps sinensis</name>
    <dbReference type="NCBI Taxonomy" id="72228"/>
    <lineage>
        <taxon>Eukaryota</taxon>
        <taxon>Fungi</taxon>
        <taxon>Dikarya</taxon>
        <taxon>Ascomycota</taxon>
        <taxon>Pezizomycotina</taxon>
        <taxon>Sordariomycetes</taxon>
        <taxon>Hypocreomycetidae</taxon>
        <taxon>Hypocreales</taxon>
        <taxon>Ophiocordycipitaceae</taxon>
        <taxon>Ophiocordyceps</taxon>
    </lineage>
</organism>
<evidence type="ECO:0000256" key="4">
    <source>
        <dbReference type="ARBA" id="ARBA00023002"/>
    </source>
</evidence>
<comment type="caution">
    <text evidence="7">The sequence shown here is derived from an EMBL/GenBank/DDBJ whole genome shotgun (WGS) entry which is preliminary data.</text>
</comment>
<dbReference type="GO" id="GO:0005741">
    <property type="term" value="C:mitochondrial outer membrane"/>
    <property type="evidence" value="ECO:0007669"/>
    <property type="project" value="TreeGrafter"/>
</dbReference>
<dbReference type="GO" id="GO:0005789">
    <property type="term" value="C:endoplasmic reticulum membrane"/>
    <property type="evidence" value="ECO:0007669"/>
    <property type="project" value="TreeGrafter"/>
</dbReference>
<proteinExistence type="inferred from homology"/>
<dbReference type="InterPro" id="IPR051593">
    <property type="entry name" value="Ergosterol_Biosynth_ERG27"/>
</dbReference>
<reference evidence="7 8" key="1">
    <citation type="journal article" date="2020" name="Genome Biol. Evol.">
        <title>A new high-quality draft genome assembly of the Chinese cordyceps Ophiocordyceps sinensis.</title>
        <authorList>
            <person name="Shu R."/>
            <person name="Zhang J."/>
            <person name="Meng Q."/>
            <person name="Zhang H."/>
            <person name="Zhou G."/>
            <person name="Li M."/>
            <person name="Wu P."/>
            <person name="Zhao Y."/>
            <person name="Chen C."/>
            <person name="Qin Q."/>
        </authorList>
    </citation>
    <scope>NUCLEOTIDE SEQUENCE [LARGE SCALE GENOMIC DNA]</scope>
    <source>
        <strain evidence="7 8">IOZ07</strain>
    </source>
</reference>
<evidence type="ECO:0000256" key="5">
    <source>
        <dbReference type="ARBA" id="ARBA00023098"/>
    </source>
</evidence>
<accession>A0A8H4PH79</accession>
<protein>
    <recommendedName>
        <fullName evidence="9">3-ketosteroid reductase</fullName>
    </recommendedName>
</protein>
<keyword evidence="2" id="KW-0521">NADP</keyword>
<gene>
    <name evidence="7" type="ORF">G6O67_008235</name>
</gene>
<dbReference type="SUPFAM" id="SSF51735">
    <property type="entry name" value="NAD(P)-binding Rossmann-fold domains"/>
    <property type="match status" value="1"/>
</dbReference>
<sequence length="483" mass="53152">MAMAEKAPWESAAAHEQLFVLITGANSGVGLGTAQRLVDEFLATRPATAHLVLLATTRSAAKSRQAIRAVRAHARRAAGGDDAAAARIHVLSLPLDLCDLAGVRAFARRLVRGRVGNPPGVDDDDDDVLRDVRVPRLDCVIFNAAYGGWEGCDYPRAVWSMLTKGLVQSVTWPDFKNALPTALLNDQRRGDGCFPAKPLLGEVFTACVFGHYVLAHELLPLLSRRPSSSPPLAPARIVWSSSLEAVARVFDPDDLQCLGGPAAYESAKRLTDVLALTCSLPAARPYSSRWLTMGRDDRDGDDEKNRVQPPRVYLSHPGIVASTLFPVPWFLFWAYELALAFSRWLGSPWHTVDGYSGAKAAVWLALEPQDALDDARAHRVKWGSSSDRHRRAHVKKTEVEGWGWEGRVQVVGAHDDDDDISPHQVLRKSTGRKHGVVDVTAEDIVRFEELGAACWRDMEELRATWEDILDRQESDRQESAKGA</sequence>
<dbReference type="InterPro" id="IPR036291">
    <property type="entry name" value="NAD(P)-bd_dom_sf"/>
</dbReference>
<dbReference type="GO" id="GO:0000253">
    <property type="term" value="F:3-beta-hydroxysteroid 3-dehydrogenase (NADP+) activity"/>
    <property type="evidence" value="ECO:0007669"/>
    <property type="project" value="TreeGrafter"/>
</dbReference>
<keyword evidence="3" id="KW-0752">Steroid biosynthesis</keyword>
<dbReference type="GO" id="GO:0006696">
    <property type="term" value="P:ergosterol biosynthetic process"/>
    <property type="evidence" value="ECO:0007669"/>
    <property type="project" value="TreeGrafter"/>
</dbReference>
<dbReference type="Gene3D" id="3.40.50.720">
    <property type="entry name" value="NAD(P)-binding Rossmann-like Domain"/>
    <property type="match status" value="1"/>
</dbReference>
<name>A0A8H4PH79_9HYPO</name>
<keyword evidence="1" id="KW-0444">Lipid biosynthesis</keyword>
<dbReference type="Proteomes" id="UP000557566">
    <property type="component" value="Unassembled WGS sequence"/>
</dbReference>
<comment type="similarity">
    <text evidence="6">Belongs to the short-chain dehydrogenases/reductases (SDR) family. ERG27 subfamily.</text>
</comment>
<dbReference type="EMBL" id="JAAVMX010000009">
    <property type="protein sequence ID" value="KAF4504832.1"/>
    <property type="molecule type" value="Genomic_DNA"/>
</dbReference>
<evidence type="ECO:0000313" key="7">
    <source>
        <dbReference type="EMBL" id="KAF4504832.1"/>
    </source>
</evidence>
<keyword evidence="8" id="KW-1185">Reference proteome</keyword>
<evidence type="ECO:0000313" key="8">
    <source>
        <dbReference type="Proteomes" id="UP000557566"/>
    </source>
</evidence>
<dbReference type="PANTHER" id="PTHR43647:SF1">
    <property type="entry name" value="3-KETO-STEROID REDUCTASE ERG27"/>
    <property type="match status" value="1"/>
</dbReference>
<keyword evidence="4" id="KW-0560">Oxidoreductase</keyword>
<dbReference type="AlphaFoldDB" id="A0A8H4PH79"/>
<dbReference type="OrthoDB" id="9989144at2759"/>
<dbReference type="PANTHER" id="PTHR43647">
    <property type="entry name" value="DEHYDROGENASE"/>
    <property type="match status" value="1"/>
</dbReference>
<evidence type="ECO:0000256" key="1">
    <source>
        <dbReference type="ARBA" id="ARBA00022516"/>
    </source>
</evidence>